<evidence type="ECO:0000313" key="1">
    <source>
        <dbReference type="EMBL" id="AJI24191.1"/>
    </source>
</evidence>
<dbReference type="KEGG" id="bmeg:BG04_3437"/>
<dbReference type="AlphaFoldDB" id="A0A0B6AKZ0"/>
<organism evidence="1 2">
    <name type="scientific">Priestia megaterium (strain ATCC 14581 / DSM 32 / CCUG 1817 / JCM 2506 / NBRC 15308 / NCIMB 9376 / NCTC 10342 / NRRL B-14308 / VKM B-512 / Ford 19)</name>
    <name type="common">Bacillus megaterium</name>
    <dbReference type="NCBI Taxonomy" id="1348623"/>
    <lineage>
        <taxon>Bacteria</taxon>
        <taxon>Bacillati</taxon>
        <taxon>Bacillota</taxon>
        <taxon>Bacilli</taxon>
        <taxon>Bacillales</taxon>
        <taxon>Bacillaceae</taxon>
        <taxon>Priestia</taxon>
    </lineage>
</organism>
<proteinExistence type="predicted"/>
<sequence>MSSIETMKEFNHLPKSVKKAVRYMYQDASYDQLLILKKHLAHAIQQKEQELYKKRD</sequence>
<gene>
    <name evidence="1" type="ORF">BG04_3437</name>
</gene>
<dbReference type="EMBL" id="CP009920">
    <property type="protein sequence ID" value="AJI24191.1"/>
    <property type="molecule type" value="Genomic_DNA"/>
</dbReference>
<accession>A0A0B6AKZ0</accession>
<dbReference type="Proteomes" id="UP000031829">
    <property type="component" value="Chromosome"/>
</dbReference>
<protein>
    <submittedName>
        <fullName evidence="1">Uncharacterized protein</fullName>
    </submittedName>
</protein>
<dbReference type="RefSeq" id="WP_155276311.1">
    <property type="nucleotide sequence ID" value="NZ_BCVB01000003.1"/>
</dbReference>
<evidence type="ECO:0000313" key="2">
    <source>
        <dbReference type="Proteomes" id="UP000031829"/>
    </source>
</evidence>
<name>A0A0B6AKZ0_PRIM2</name>
<dbReference type="HOGENOM" id="CLU_3004565_0_0_9"/>
<reference evidence="1 2" key="1">
    <citation type="journal article" date="2015" name="Genome Announc.">
        <title>Complete genome sequences for 35 biothreat assay-relevant bacillus species.</title>
        <authorList>
            <person name="Johnson S.L."/>
            <person name="Daligault H.E."/>
            <person name="Davenport K.W."/>
            <person name="Jaissle J."/>
            <person name="Frey K.G."/>
            <person name="Ladner J.T."/>
            <person name="Broomall S.M."/>
            <person name="Bishop-Lilly K.A."/>
            <person name="Bruce D.C."/>
            <person name="Gibbons H.S."/>
            <person name="Coyne S.R."/>
            <person name="Lo C.C."/>
            <person name="Meincke L."/>
            <person name="Munk A.C."/>
            <person name="Koroleva G.I."/>
            <person name="Rosenzweig C.N."/>
            <person name="Palacios G.F."/>
            <person name="Redden C.L."/>
            <person name="Minogue T.D."/>
            <person name="Chain P.S."/>
        </authorList>
    </citation>
    <scope>NUCLEOTIDE SEQUENCE [LARGE SCALE GENOMIC DNA]</scope>
    <source>
        <strain evidence="2">ATCC 14581 / DSM 32 / JCM 2506 / NBRC 15308 / NCIMB 9376 / NCTC 10342 / NRRL B-14308 / VKM B-512</strain>
    </source>
</reference>
<dbReference type="GeneID" id="93646147"/>